<dbReference type="VEuPathDB" id="TriTrypDB:TRSC58_01192"/>
<keyword evidence="1" id="KW-0175">Coiled coil</keyword>
<feature type="coiled-coil region" evidence="1">
    <location>
        <begin position="108"/>
        <end position="135"/>
    </location>
</feature>
<evidence type="ECO:0000313" key="3">
    <source>
        <dbReference type="Proteomes" id="UP000031737"/>
    </source>
</evidence>
<dbReference type="EMBL" id="AUPL01001192">
    <property type="protein sequence ID" value="ESL11067.1"/>
    <property type="molecule type" value="Genomic_DNA"/>
</dbReference>
<gene>
    <name evidence="2" type="ORF">TRSC58_01192</name>
</gene>
<protein>
    <submittedName>
        <fullName evidence="2">Uncharacterized protein</fullName>
    </submittedName>
</protein>
<accession>A0A061JCT7</accession>
<reference evidence="2 3" key="1">
    <citation type="submission" date="2013-07" db="EMBL/GenBank/DDBJ databases">
        <authorList>
            <person name="Stoco P.H."/>
            <person name="Wagner G."/>
            <person name="Gerber A."/>
            <person name="Zaha A."/>
            <person name="Thompson C."/>
            <person name="Bartholomeu D.C."/>
            <person name="Luckemeyer D.D."/>
            <person name="Bahia D."/>
            <person name="Loreto E."/>
            <person name="Prestes E.B."/>
            <person name="Lima F.M."/>
            <person name="Rodrigues-Luiz G."/>
            <person name="Vallejo G.A."/>
            <person name="Filho J.F."/>
            <person name="Monteiro K.M."/>
            <person name="Tyler K.M."/>
            <person name="de Almeida L.G."/>
            <person name="Ortiz M.F."/>
            <person name="Siervo M.A."/>
            <person name="de Moraes M.H."/>
            <person name="Cunha O.L."/>
            <person name="Mendonca-Neto R."/>
            <person name="Silva R."/>
            <person name="Teixeira S.M."/>
            <person name="Murta S.M."/>
            <person name="Sincero T.C."/>
            <person name="Mendes T.A."/>
            <person name="Urmenyi T.P."/>
            <person name="Silva V.G."/>
            <person name="da Rocha W.D."/>
            <person name="Andersson B."/>
            <person name="Romanha A.J."/>
            <person name="Steindel M."/>
            <person name="de Vasconcelos A.T."/>
            <person name="Grisard E.C."/>
        </authorList>
    </citation>
    <scope>NUCLEOTIDE SEQUENCE [LARGE SCALE GENOMIC DNA]</scope>
    <source>
        <strain evidence="2 3">SC58</strain>
    </source>
</reference>
<dbReference type="AlphaFoldDB" id="A0A061JCT7"/>
<sequence>MTSSGSTQASLGQYVSPTLRPTNPWAQQIFTGTFRPPNPLAYFLPHDKGELTVTDESVFRFSSFSSAPCSMLMGQTQSHTYYGEDSGYTMERIMSMIVSAVGQERDRFAALQEGNRVLEQELKQVQMRREEAQRTLREFGHLSLTLAAFHEEQLQLLQELQQQ</sequence>
<evidence type="ECO:0000313" key="2">
    <source>
        <dbReference type="EMBL" id="ESL11067.1"/>
    </source>
</evidence>
<proteinExistence type="predicted"/>
<comment type="caution">
    <text evidence="2">The sequence shown here is derived from an EMBL/GenBank/DDBJ whole genome shotgun (WGS) entry which is preliminary data.</text>
</comment>
<dbReference type="Proteomes" id="UP000031737">
    <property type="component" value="Unassembled WGS sequence"/>
</dbReference>
<dbReference type="OrthoDB" id="249196at2759"/>
<organism evidence="2 3">
    <name type="scientific">Trypanosoma rangeli SC58</name>
    <dbReference type="NCBI Taxonomy" id="429131"/>
    <lineage>
        <taxon>Eukaryota</taxon>
        <taxon>Discoba</taxon>
        <taxon>Euglenozoa</taxon>
        <taxon>Kinetoplastea</taxon>
        <taxon>Metakinetoplastina</taxon>
        <taxon>Trypanosomatida</taxon>
        <taxon>Trypanosomatidae</taxon>
        <taxon>Trypanosoma</taxon>
        <taxon>Herpetosoma</taxon>
    </lineage>
</organism>
<name>A0A061JCT7_TRYRA</name>
<keyword evidence="3" id="KW-1185">Reference proteome</keyword>
<evidence type="ECO:0000256" key="1">
    <source>
        <dbReference type="SAM" id="Coils"/>
    </source>
</evidence>